<reference evidence="4" key="1">
    <citation type="journal article" date="2010" name="PLoS ONE">
        <title>The complete genome sequence of Cupriavidus metallidurans strain CH34, a master survivalist in harsh and anthropogenic environments.</title>
        <authorList>
            <person name="Janssen P.J."/>
            <person name="Van Houdt R."/>
            <person name="Moors H."/>
            <person name="Monsieurs P."/>
            <person name="Morin N."/>
            <person name="Michaux A."/>
            <person name="Benotmane M.A."/>
            <person name="Leys N."/>
            <person name="Vallaeys T."/>
            <person name="Lapidus A."/>
            <person name="Monchy S."/>
            <person name="Medigue C."/>
            <person name="Taghavi S."/>
            <person name="McCorkle S."/>
            <person name="Dunn J."/>
            <person name="van der Lelie D."/>
            <person name="Mergeay M."/>
        </authorList>
    </citation>
    <scope>NUCLEOTIDE SEQUENCE [LARGE SCALE GENOMIC DNA]</scope>
    <source>
        <strain evidence="4">ATCC 43123 / DSM 2839 / NBRC 102507 / CH34</strain>
    </source>
</reference>
<dbReference type="Gene3D" id="3.30.300.30">
    <property type="match status" value="1"/>
</dbReference>
<feature type="domain" description="AMP-dependent synthetase/ligase" evidence="1">
    <location>
        <begin position="19"/>
        <end position="377"/>
    </location>
</feature>
<dbReference type="HOGENOM" id="CLU_000022_59_0_4"/>
<dbReference type="PANTHER" id="PTHR43767">
    <property type="entry name" value="LONG-CHAIN-FATTY-ACID--COA LIGASE"/>
    <property type="match status" value="1"/>
</dbReference>
<evidence type="ECO:0000313" key="3">
    <source>
        <dbReference type="EMBL" id="ABF11811.1"/>
    </source>
</evidence>
<keyword evidence="4" id="KW-1185">Reference proteome</keyword>
<dbReference type="Pfam" id="PF00501">
    <property type="entry name" value="AMP-binding"/>
    <property type="match status" value="1"/>
</dbReference>
<dbReference type="InterPro" id="IPR000873">
    <property type="entry name" value="AMP-dep_synth/lig_dom"/>
</dbReference>
<dbReference type="InterPro" id="IPR045851">
    <property type="entry name" value="AMP-bd_C_sf"/>
</dbReference>
<dbReference type="Gene3D" id="3.40.50.12780">
    <property type="entry name" value="N-terminal domain of ligase-like"/>
    <property type="match status" value="1"/>
</dbReference>
<feature type="domain" description="AMP-binding enzyme C-terminal" evidence="2">
    <location>
        <begin position="427"/>
        <end position="502"/>
    </location>
</feature>
<gene>
    <name evidence="3" type="ordered locus">Rmet_4949</name>
</gene>
<evidence type="ECO:0000259" key="2">
    <source>
        <dbReference type="Pfam" id="PF13193"/>
    </source>
</evidence>
<evidence type="ECO:0000259" key="1">
    <source>
        <dbReference type="Pfam" id="PF00501"/>
    </source>
</evidence>
<sequence length="521" mass="56608">MTTQEAHVGGTIGEMIVHAIDRYPDRVAFIDGDARMTYRALGDRISQAISAFRALGLVRGDCVVQLSGNRPEVFIVMAAAYLMGLRSVTLHAMGGVDDHAYIVDDAEARVFMADPVYAERALALRERCAGVAHWFGHADVPGLPSFWDQATSFAPARLVPEALTTDVIRLAYTGGTTGKPKGVMLANRCVWMQAVLLLAARSLPDDLRLLCPTPISHGAGAMIVPTLWRGGTIILQHGFDAERFIDAVETHRASMTFLVPTMIYTLLDHPRARTADFSSLQTLSYGASPMAPARIREAIDRFGPILAQSYGQTECPSNILQLTQEDHMRTDVDTSTSAGMPYPGVTVALLDDNDEPVAPGSVGELCVRSPLVMDGYWKQPQLTALALRNGWLHTGDMAYRDQFGYYYLVDRKKDMIISGGFNVYPKEVEDVLTGHPGVAAAAVIGVPDAKWGEAVKAVVVPRPGAQLDVEALRALVRHAKGAVNTPKTIDFVDALPLTALGKPDKKQLRERYWGGMGRAVN</sequence>
<evidence type="ECO:0000313" key="4">
    <source>
        <dbReference type="Proteomes" id="UP000002429"/>
    </source>
</evidence>
<keyword evidence="3" id="KW-0614">Plasmid</keyword>
<dbReference type="Proteomes" id="UP000002429">
    <property type="component" value="Plasmid megaplasmid"/>
</dbReference>
<dbReference type="Pfam" id="PF13193">
    <property type="entry name" value="AMP-binding_C"/>
    <property type="match status" value="1"/>
</dbReference>
<dbReference type="RefSeq" id="WP_011519370.1">
    <property type="nucleotide sequence ID" value="NC_007974.2"/>
</dbReference>
<dbReference type="InterPro" id="IPR042099">
    <property type="entry name" value="ANL_N_sf"/>
</dbReference>
<dbReference type="InterPro" id="IPR025110">
    <property type="entry name" value="AMP-bd_C"/>
</dbReference>
<dbReference type="PANTHER" id="PTHR43767:SF7">
    <property type="entry name" value="MEDIUM_LONG-CHAIN-FATTY-ACID--COA LIGASE FADD8"/>
    <property type="match status" value="1"/>
</dbReference>
<protein>
    <submittedName>
        <fullName evidence="3">Acyl-CoA synthetase</fullName>
        <ecNumber evidence="3">6.2.1.26</ecNumber>
    </submittedName>
</protein>
<dbReference type="EMBL" id="CP000353">
    <property type="protein sequence ID" value="ABF11811.1"/>
    <property type="molecule type" value="Genomic_DNA"/>
</dbReference>
<keyword evidence="3" id="KW-0436">Ligase</keyword>
<organism evidence="3 4">
    <name type="scientific">Cupriavidus metallidurans (strain ATCC 43123 / DSM 2839 / NBRC 102507 / CH34)</name>
    <name type="common">Ralstonia metallidurans</name>
    <dbReference type="NCBI Taxonomy" id="266264"/>
    <lineage>
        <taxon>Bacteria</taxon>
        <taxon>Pseudomonadati</taxon>
        <taxon>Pseudomonadota</taxon>
        <taxon>Betaproteobacteria</taxon>
        <taxon>Burkholderiales</taxon>
        <taxon>Burkholderiaceae</taxon>
        <taxon>Cupriavidus</taxon>
    </lineage>
</organism>
<dbReference type="eggNOG" id="COG0318">
    <property type="taxonomic scope" value="Bacteria"/>
</dbReference>
<proteinExistence type="predicted"/>
<dbReference type="AlphaFoldDB" id="Q1LDG5"/>
<dbReference type="InterPro" id="IPR020845">
    <property type="entry name" value="AMP-binding_CS"/>
</dbReference>
<name>Q1LDG5_CUPMC</name>
<dbReference type="KEGG" id="rme:Rmet_4949"/>
<dbReference type="PROSITE" id="PS00455">
    <property type="entry name" value="AMP_BINDING"/>
    <property type="match status" value="1"/>
</dbReference>
<accession>Q1LDG5</accession>
<dbReference type="EC" id="6.2.1.26" evidence="3"/>
<dbReference type="GO" id="GO:0008756">
    <property type="term" value="F:o-succinylbenzoate-CoA ligase activity"/>
    <property type="evidence" value="ECO:0007669"/>
    <property type="project" value="UniProtKB-EC"/>
</dbReference>
<dbReference type="InterPro" id="IPR050237">
    <property type="entry name" value="ATP-dep_AMP-bd_enzyme"/>
</dbReference>
<dbReference type="SUPFAM" id="SSF56801">
    <property type="entry name" value="Acetyl-CoA synthetase-like"/>
    <property type="match status" value="1"/>
</dbReference>
<geneLocation type="plasmid" evidence="3 4">
    <name>megaplasmid</name>
</geneLocation>